<evidence type="ECO:0000313" key="3">
    <source>
        <dbReference type="Proteomes" id="UP000242705"/>
    </source>
</evidence>
<organism evidence="2 3">
    <name type="scientific">Sulfobacillus thermosulfidooxidans</name>
    <dbReference type="NCBI Taxonomy" id="28034"/>
    <lineage>
        <taxon>Bacteria</taxon>
        <taxon>Bacillati</taxon>
        <taxon>Bacillota</taxon>
        <taxon>Clostridia</taxon>
        <taxon>Eubacteriales</taxon>
        <taxon>Clostridiales Family XVII. Incertae Sedis</taxon>
        <taxon>Sulfobacillus</taxon>
    </lineage>
</organism>
<dbReference type="PANTHER" id="PTHR38450:SF2">
    <property type="entry name" value="STAGE V SPORULATION PROTEIN AEB"/>
    <property type="match status" value="1"/>
</dbReference>
<keyword evidence="1" id="KW-0472">Membrane</keyword>
<dbReference type="InterPro" id="IPR014204">
    <property type="entry name" value="Spore_V_AE"/>
</dbReference>
<gene>
    <name evidence="2" type="primary">spoVAE</name>
    <name evidence="2" type="ORF">C7B47_07865</name>
</gene>
<evidence type="ECO:0000313" key="2">
    <source>
        <dbReference type="EMBL" id="PSR27470.1"/>
    </source>
</evidence>
<reference evidence="2 3" key="1">
    <citation type="journal article" date="2014" name="BMC Genomics">
        <title>Comparison of environmental and isolate Sulfobacillus genomes reveals diverse carbon, sulfur, nitrogen, and hydrogen metabolisms.</title>
        <authorList>
            <person name="Justice N.B."/>
            <person name="Norman A."/>
            <person name="Brown C.T."/>
            <person name="Singh A."/>
            <person name="Thomas B.C."/>
            <person name="Banfield J.F."/>
        </authorList>
    </citation>
    <scope>NUCLEOTIDE SEQUENCE [LARGE SCALE GENOMIC DNA]</scope>
    <source>
        <strain evidence="2">AMDSBA5</strain>
    </source>
</reference>
<name>A0A1R0IH64_SULTH</name>
<protein>
    <submittedName>
        <fullName evidence="2">Stage V sporulation protein AE</fullName>
    </submittedName>
</protein>
<feature type="transmembrane region" description="Helical" evidence="1">
    <location>
        <begin position="54"/>
        <end position="74"/>
    </location>
</feature>
<dbReference type="Pfam" id="PF03862">
    <property type="entry name" value="SpoVAC_SpoVAEB"/>
    <property type="match status" value="1"/>
</dbReference>
<feature type="transmembrane region" description="Helical" evidence="1">
    <location>
        <begin position="86"/>
        <end position="112"/>
    </location>
</feature>
<keyword evidence="1" id="KW-1133">Transmembrane helix</keyword>
<keyword evidence="1" id="KW-0812">Transmembrane</keyword>
<comment type="caution">
    <text evidence="2">The sequence shown here is derived from an EMBL/GenBank/DDBJ whole genome shotgun (WGS) entry which is preliminary data.</text>
</comment>
<dbReference type="EMBL" id="PXYX01000012">
    <property type="protein sequence ID" value="PSR27470.1"/>
    <property type="molecule type" value="Genomic_DNA"/>
</dbReference>
<dbReference type="AlphaFoldDB" id="A0A1R0IH64"/>
<feature type="transmembrane region" description="Helical" evidence="1">
    <location>
        <begin position="27"/>
        <end position="47"/>
    </location>
</feature>
<evidence type="ECO:0000256" key="1">
    <source>
        <dbReference type="SAM" id="Phobius"/>
    </source>
</evidence>
<sequence length="116" mass="11574">MTFLWAFVIGGLLCVLAQLVLDLFPVTPAHVLVLFVVLGAIFGGVGLYGKLVSFAGAGATVPLPGFGYTLVTGIGEAVKTKGVLGLLTGGLTAAAGGIKAAVLFGLTAALVFKPKT</sequence>
<dbReference type="InterPro" id="IPR005562">
    <property type="entry name" value="SpoVA"/>
</dbReference>
<dbReference type="PANTHER" id="PTHR38450">
    <property type="entry name" value="STAGE V SPORULATION PROTEIN AC-RELATED"/>
    <property type="match status" value="1"/>
</dbReference>
<dbReference type="Proteomes" id="UP000242705">
    <property type="component" value="Unassembled WGS sequence"/>
</dbReference>
<dbReference type="NCBIfam" id="TIGR02839">
    <property type="entry name" value="spore_V_AE"/>
    <property type="match status" value="1"/>
</dbReference>
<dbReference type="RefSeq" id="WP_020373154.1">
    <property type="nucleotide sequence ID" value="NZ_MDZD01000001.1"/>
</dbReference>
<accession>A0A1R0IH64</accession>
<proteinExistence type="predicted"/>